<dbReference type="SMART" id="SM00401">
    <property type="entry name" value="ZnF_GATA"/>
    <property type="match status" value="1"/>
</dbReference>
<feature type="domain" description="GATA-type" evidence="11">
    <location>
        <begin position="244"/>
        <end position="298"/>
    </location>
</feature>
<evidence type="ECO:0000256" key="5">
    <source>
        <dbReference type="ARBA" id="ARBA00023015"/>
    </source>
</evidence>
<keyword evidence="7" id="KW-0804">Transcription</keyword>
<protein>
    <recommendedName>
        <fullName evidence="11">GATA-type domain-containing protein</fullName>
    </recommendedName>
</protein>
<evidence type="ECO:0000256" key="8">
    <source>
        <dbReference type="ARBA" id="ARBA00023242"/>
    </source>
</evidence>
<keyword evidence="4" id="KW-0862">Zinc</keyword>
<feature type="compositionally biased region" description="Polar residues" evidence="10">
    <location>
        <begin position="318"/>
        <end position="331"/>
    </location>
</feature>
<evidence type="ECO:0000256" key="9">
    <source>
        <dbReference type="PROSITE-ProRule" id="PRU00094"/>
    </source>
</evidence>
<dbReference type="STRING" id="2018661.A0A2A2LBK4"/>
<dbReference type="Proteomes" id="UP000218231">
    <property type="component" value="Unassembled WGS sequence"/>
</dbReference>
<organism evidence="12 13">
    <name type="scientific">Diploscapter pachys</name>
    <dbReference type="NCBI Taxonomy" id="2018661"/>
    <lineage>
        <taxon>Eukaryota</taxon>
        <taxon>Metazoa</taxon>
        <taxon>Ecdysozoa</taxon>
        <taxon>Nematoda</taxon>
        <taxon>Chromadorea</taxon>
        <taxon>Rhabditida</taxon>
        <taxon>Rhabditina</taxon>
        <taxon>Rhabditomorpha</taxon>
        <taxon>Rhabditoidea</taxon>
        <taxon>Rhabditidae</taxon>
        <taxon>Diploscapter</taxon>
    </lineage>
</organism>
<keyword evidence="5" id="KW-0805">Transcription regulation</keyword>
<keyword evidence="2" id="KW-0479">Metal-binding</keyword>
<dbReference type="InterPro" id="IPR000679">
    <property type="entry name" value="Znf_GATA"/>
</dbReference>
<comment type="caution">
    <text evidence="12">The sequence shown here is derived from an EMBL/GenBank/DDBJ whole genome shotgun (WGS) entry which is preliminary data.</text>
</comment>
<evidence type="ECO:0000259" key="11">
    <source>
        <dbReference type="PROSITE" id="PS50114"/>
    </source>
</evidence>
<feature type="region of interest" description="Disordered" evidence="10">
    <location>
        <begin position="288"/>
        <end position="331"/>
    </location>
</feature>
<evidence type="ECO:0000313" key="12">
    <source>
        <dbReference type="EMBL" id="PAV83437.1"/>
    </source>
</evidence>
<dbReference type="GO" id="GO:0000122">
    <property type="term" value="P:negative regulation of transcription by RNA polymerase II"/>
    <property type="evidence" value="ECO:0007669"/>
    <property type="project" value="TreeGrafter"/>
</dbReference>
<keyword evidence="6" id="KW-0238">DNA-binding</keyword>
<evidence type="ECO:0000256" key="1">
    <source>
        <dbReference type="ARBA" id="ARBA00004123"/>
    </source>
</evidence>
<dbReference type="GO" id="GO:0009888">
    <property type="term" value="P:tissue development"/>
    <property type="evidence" value="ECO:0007669"/>
    <property type="project" value="UniProtKB-ARBA"/>
</dbReference>
<evidence type="ECO:0000313" key="13">
    <source>
        <dbReference type="Proteomes" id="UP000218231"/>
    </source>
</evidence>
<dbReference type="OrthoDB" id="515401at2759"/>
<gene>
    <name evidence="12" type="ORF">WR25_08678</name>
</gene>
<reference evidence="12 13" key="1">
    <citation type="journal article" date="2017" name="Curr. Biol.">
        <title>Genome architecture and evolution of a unichromosomal asexual nematode.</title>
        <authorList>
            <person name="Fradin H."/>
            <person name="Zegar C."/>
            <person name="Gutwein M."/>
            <person name="Lucas J."/>
            <person name="Kovtun M."/>
            <person name="Corcoran D."/>
            <person name="Baugh L.R."/>
            <person name="Kiontke K."/>
            <person name="Gunsalus K."/>
            <person name="Fitch D.H."/>
            <person name="Piano F."/>
        </authorList>
    </citation>
    <scope>NUCLEOTIDE SEQUENCE [LARGE SCALE GENOMIC DNA]</scope>
    <source>
        <strain evidence="12">PF1309</strain>
    </source>
</reference>
<dbReference type="GO" id="GO:0000978">
    <property type="term" value="F:RNA polymerase II cis-regulatory region sequence-specific DNA binding"/>
    <property type="evidence" value="ECO:0007669"/>
    <property type="project" value="TreeGrafter"/>
</dbReference>
<dbReference type="GO" id="GO:0005634">
    <property type="term" value="C:nucleus"/>
    <property type="evidence" value="ECO:0007669"/>
    <property type="project" value="UniProtKB-SubCell"/>
</dbReference>
<dbReference type="FunFam" id="3.30.50.10:FF:000032">
    <property type="entry name" value="Transcription factor GATA-3"/>
    <property type="match status" value="1"/>
</dbReference>
<evidence type="ECO:0000256" key="6">
    <source>
        <dbReference type="ARBA" id="ARBA00023125"/>
    </source>
</evidence>
<dbReference type="GO" id="GO:0008270">
    <property type="term" value="F:zinc ion binding"/>
    <property type="evidence" value="ECO:0007669"/>
    <property type="project" value="UniProtKB-KW"/>
</dbReference>
<evidence type="ECO:0000256" key="4">
    <source>
        <dbReference type="ARBA" id="ARBA00022833"/>
    </source>
</evidence>
<keyword evidence="3 9" id="KW-0863">Zinc-finger</keyword>
<dbReference type="SUPFAM" id="SSF57716">
    <property type="entry name" value="Glucocorticoid receptor-like (DNA-binding domain)"/>
    <property type="match status" value="1"/>
</dbReference>
<dbReference type="CDD" id="cd00202">
    <property type="entry name" value="ZnF_GATA"/>
    <property type="match status" value="1"/>
</dbReference>
<dbReference type="GO" id="GO:0000981">
    <property type="term" value="F:DNA-binding transcription factor activity, RNA polymerase II-specific"/>
    <property type="evidence" value="ECO:0007669"/>
    <property type="project" value="TreeGrafter"/>
</dbReference>
<dbReference type="EMBL" id="LIAE01006963">
    <property type="protein sequence ID" value="PAV83437.1"/>
    <property type="molecule type" value="Genomic_DNA"/>
</dbReference>
<dbReference type="PANTHER" id="PTHR10071">
    <property type="entry name" value="TRANSCRIPTION FACTOR GATA FAMILY MEMBER"/>
    <property type="match status" value="1"/>
</dbReference>
<comment type="subcellular location">
    <subcellularLocation>
        <location evidence="1">Nucleus</location>
    </subcellularLocation>
</comment>
<accession>A0A2A2LBK4</accession>
<sequence>MENFVDPSNVTYTWTTEGPRASTLQLPLQAIDVKDHVKETLATVKIEDMSSSARQSVIETSVQAQMGVDVKSEYSILSNVNATTSSNMYAFVDPAIIPYHSLNYYNQHMFTNTIPQAAFPNSLYATTAYPAYIDTNIDVGHSVTHQGYVFTHRECLGCGQACGESRQVQGGYLCETCHAQQTQQLPYQTSHISINSIQPATIIPATQVNTQLYEPARPEQPAQTQKPPRSSNSTKKPSAGNPQRRQGLVCSNCNGTNTTLWRRNSEGDPVCNACGLYFKLHNVQRPVAMRKEGQLQTRKRKPKDGSGGGKKTREKKANGNSTTTAENRNNHTSAVSSYTGTAFQALPYGTAAQIADPNNYALTHTFAAAWQSNPLMSGDASAFHSTTYPSPYVTSTHNNHASDQNQSSSTIGIPLKKTTSSPRQPQTTPPKVPSDPVQLCQMEEEETRNATQNLEQQSPSNEQPTGSPAPESSQ</sequence>
<evidence type="ECO:0000256" key="10">
    <source>
        <dbReference type="SAM" id="MobiDB-lite"/>
    </source>
</evidence>
<dbReference type="PRINTS" id="PR00619">
    <property type="entry name" value="GATAZNFINGER"/>
</dbReference>
<evidence type="ECO:0000256" key="2">
    <source>
        <dbReference type="ARBA" id="ARBA00022723"/>
    </source>
</evidence>
<feature type="region of interest" description="Disordered" evidence="10">
    <location>
        <begin position="394"/>
        <end position="474"/>
    </location>
</feature>
<feature type="compositionally biased region" description="Polar residues" evidence="10">
    <location>
        <begin position="449"/>
        <end position="474"/>
    </location>
</feature>
<proteinExistence type="predicted"/>
<name>A0A2A2LBK4_9BILA</name>
<dbReference type="GO" id="GO:0045944">
    <property type="term" value="P:positive regulation of transcription by RNA polymerase II"/>
    <property type="evidence" value="ECO:0007669"/>
    <property type="project" value="TreeGrafter"/>
</dbReference>
<dbReference type="PROSITE" id="PS00344">
    <property type="entry name" value="GATA_ZN_FINGER_1"/>
    <property type="match status" value="1"/>
</dbReference>
<feature type="compositionally biased region" description="Polar residues" evidence="10">
    <location>
        <begin position="221"/>
        <end position="248"/>
    </location>
</feature>
<evidence type="ECO:0000256" key="3">
    <source>
        <dbReference type="ARBA" id="ARBA00022771"/>
    </source>
</evidence>
<dbReference type="Gene3D" id="3.30.50.10">
    <property type="entry name" value="Erythroid Transcription Factor GATA-1, subunit A"/>
    <property type="match status" value="1"/>
</dbReference>
<feature type="region of interest" description="Disordered" evidence="10">
    <location>
        <begin position="216"/>
        <end position="248"/>
    </location>
</feature>
<dbReference type="InterPro" id="IPR013088">
    <property type="entry name" value="Znf_NHR/GATA"/>
</dbReference>
<dbReference type="AlphaFoldDB" id="A0A2A2LBK4"/>
<dbReference type="PROSITE" id="PS50114">
    <property type="entry name" value="GATA_ZN_FINGER_2"/>
    <property type="match status" value="1"/>
</dbReference>
<dbReference type="GO" id="GO:0045165">
    <property type="term" value="P:cell fate commitment"/>
    <property type="evidence" value="ECO:0007669"/>
    <property type="project" value="TreeGrafter"/>
</dbReference>
<keyword evidence="8" id="KW-0539">Nucleus</keyword>
<keyword evidence="13" id="KW-1185">Reference proteome</keyword>
<evidence type="ECO:0000256" key="7">
    <source>
        <dbReference type="ARBA" id="ARBA00023163"/>
    </source>
</evidence>
<dbReference type="InterPro" id="IPR039355">
    <property type="entry name" value="Transcription_factor_GATA"/>
</dbReference>
<dbReference type="PANTHER" id="PTHR10071:SF281">
    <property type="entry name" value="BOX A-BINDING FACTOR-RELATED"/>
    <property type="match status" value="1"/>
</dbReference>
<dbReference type="Pfam" id="PF00320">
    <property type="entry name" value="GATA"/>
    <property type="match status" value="1"/>
</dbReference>
<feature type="compositionally biased region" description="Polar residues" evidence="10">
    <location>
        <begin position="397"/>
        <end position="411"/>
    </location>
</feature>